<evidence type="ECO:0000313" key="3">
    <source>
        <dbReference type="EMBL" id="PWG60277.1"/>
    </source>
</evidence>
<protein>
    <submittedName>
        <fullName evidence="3">Uncharacterized protein</fullName>
    </submittedName>
</protein>
<sequence>MGQAVPSAARSVSSPADPRRRNRLIVLIVAIVMAVVVASGVVIVPNRNTVAIMLGLHGNNPIMVTADAINSLSGLKSAKYTASITLNDAYGDSNNLSADGYFRLADTTDSSSADTTFTVTNTTESYSGRFAWYGGAYAVSSGDDYDYASPDDVRDQLSSLDCGPAWVSAKNALVSKGRLDVDNAGRVFAEQCATNQSAGNGSGSSGAGNGSDGASTASGEPSDTVKKQMGAAATQFLVKELDNKDIQAAVFPVNETSRAGSGTTLHYQLDVEQLVRAFARFWQGNQDSYPDLRKYVEDTFKRDNPDYSYDKALDDLASWEAGPSELTSLDVTLNYGFGRQLNRLDMTASGDEAAGSVSFSLAVGQRNAVNANQADTLRFMEGAKQDS</sequence>
<evidence type="ECO:0000313" key="4">
    <source>
        <dbReference type="Proteomes" id="UP000245753"/>
    </source>
</evidence>
<keyword evidence="2" id="KW-0812">Transmembrane</keyword>
<keyword evidence="2" id="KW-1133">Transmembrane helix</keyword>
<accession>A0A2U2MTU6</accession>
<dbReference type="AlphaFoldDB" id="A0A2U2MTU6"/>
<comment type="caution">
    <text evidence="3">The sequence shown here is derived from an EMBL/GenBank/DDBJ whole genome shotgun (WGS) entry which is preliminary data.</text>
</comment>
<reference evidence="3 4" key="1">
    <citation type="journal article" date="2018" name="Int. J. Syst. Evol. Microbiol.">
        <title>Bifidobacterium catulorum sp. nov., a novel taxon from the faeces of the baby common marmoset (Callithrix jacchus).</title>
        <authorList>
            <person name="Modesto M."/>
            <person name="Michelini S."/>
            <person name="Oki K."/>
            <person name="Biavati B."/>
            <person name="Watanabe K."/>
            <person name="Mattarelli P."/>
        </authorList>
    </citation>
    <scope>NUCLEOTIDE SEQUENCE [LARGE SCALE GENOMIC DNA]</scope>
    <source>
        <strain evidence="3 4">MRM 8.19</strain>
    </source>
</reference>
<keyword evidence="4" id="KW-1185">Reference proteome</keyword>
<feature type="region of interest" description="Disordered" evidence="1">
    <location>
        <begin position="195"/>
        <end position="226"/>
    </location>
</feature>
<evidence type="ECO:0000256" key="2">
    <source>
        <dbReference type="SAM" id="Phobius"/>
    </source>
</evidence>
<gene>
    <name evidence="3" type="ORF">DF200_03495</name>
</gene>
<dbReference type="Proteomes" id="UP000245753">
    <property type="component" value="Unassembled WGS sequence"/>
</dbReference>
<dbReference type="EMBL" id="QFFN01000005">
    <property type="protein sequence ID" value="PWG60277.1"/>
    <property type="molecule type" value="Genomic_DNA"/>
</dbReference>
<organism evidence="3 4">
    <name type="scientific">Bifidobacterium catulorum</name>
    <dbReference type="NCBI Taxonomy" id="1630173"/>
    <lineage>
        <taxon>Bacteria</taxon>
        <taxon>Bacillati</taxon>
        <taxon>Actinomycetota</taxon>
        <taxon>Actinomycetes</taxon>
        <taxon>Bifidobacteriales</taxon>
        <taxon>Bifidobacteriaceae</taxon>
        <taxon>Bifidobacterium</taxon>
    </lineage>
</organism>
<name>A0A2U2MTU6_9BIFI</name>
<feature type="compositionally biased region" description="Gly residues" evidence="1">
    <location>
        <begin position="200"/>
        <end position="211"/>
    </location>
</feature>
<proteinExistence type="predicted"/>
<evidence type="ECO:0000256" key="1">
    <source>
        <dbReference type="SAM" id="MobiDB-lite"/>
    </source>
</evidence>
<keyword evidence="2" id="KW-0472">Membrane</keyword>
<feature type="transmembrane region" description="Helical" evidence="2">
    <location>
        <begin position="24"/>
        <end position="44"/>
    </location>
</feature>